<keyword evidence="12" id="KW-1185">Reference proteome</keyword>
<dbReference type="OrthoDB" id="9986677at2759"/>
<feature type="transmembrane region" description="Helical" evidence="10">
    <location>
        <begin position="465"/>
        <end position="486"/>
    </location>
</feature>
<proteinExistence type="inferred from homology"/>
<feature type="transmembrane region" description="Helical" evidence="10">
    <location>
        <begin position="492"/>
        <end position="513"/>
    </location>
</feature>
<dbReference type="GO" id="GO:0015031">
    <property type="term" value="P:protein transport"/>
    <property type="evidence" value="ECO:0007669"/>
    <property type="project" value="UniProtKB-KW"/>
</dbReference>
<feature type="region of interest" description="Disordered" evidence="9">
    <location>
        <begin position="1"/>
        <end position="74"/>
    </location>
</feature>
<feature type="transmembrane region" description="Helical" evidence="10">
    <location>
        <begin position="264"/>
        <end position="294"/>
    </location>
</feature>
<keyword evidence="5" id="KW-0571">Peptide transport</keyword>
<evidence type="ECO:0000256" key="1">
    <source>
        <dbReference type="ARBA" id="ARBA00004141"/>
    </source>
</evidence>
<keyword evidence="6" id="KW-0653">Protein transport</keyword>
<dbReference type="Proteomes" id="UP001140172">
    <property type="component" value="Unassembled WGS sequence"/>
</dbReference>
<dbReference type="NCBIfam" id="TIGR00727">
    <property type="entry name" value="ISP4_OPT"/>
    <property type="match status" value="1"/>
</dbReference>
<sequence length="767" mass="86820">MSYVHNPEMRHTDSSSRAVSSSAEYTPTMPSPPPLAQASSPFPSYGEPDEEKRVTTESDSYNNELKDEEEEDSPFEMVRAAVSNKDDVSLPCLTFRSWILGIIFCAALAFVNQFYWFRENSLALGGYVVQLLSFPLGYLLALILPKRRFNTFGWEWTMNPGPFNIKEHVIISIFAGTSVGTAYGIDVVTIKRMWYKSEMGFGPSVLFILTSQIMGYSFAGLSRKFLVYPAAMIWPANLVSVTLFRTFHEAQALGGRFTRTKIFWIFFALSFLWYFIPGVIFPALGFLSILCFIAPGNVIANQLGDAFNGVGMLNFSLDWSYISSAYTQSPIAIPWIYACNVFAGFAIIMWIATPIGYYKNTWNTGIMPMYTATLYQTNGSKFDIHQVMTPDGMLDTAKYADYGPLRMTFTFAMTYGLGFAGLINLIVYVILYYGKDIVNRVRQARSMDEDVHMKLMRNYREVPHWWYGVTFVITFTLAIVTCQVYHLMPWYWVFVATAIPFIFTIPIGIVQALSNQQPGLNVITEFIIGYARPGDPIANVTFKVYGYITMAQALSLVGDQKLGHYMKIPPRHLFIAQLVGTIICAFVQLGVAFWLMDTVKGMCTDAGYPFTCIQANTFFSASVIWGLVGPERMFGTSSPYHPTLYLFIFGMLLPIPVWLLQRKFPNSWVQHIHTPLLFIASGYMPPAPSHVYTNWFIGCFFFNYLWHKYRNGQWTRYAFSLSAGLDSGLAISGIITYFAFMNVKIPEWWGATTHHCPLAAHGYLSQP</sequence>
<keyword evidence="7 10" id="KW-1133">Transmembrane helix</keyword>
<feature type="transmembrane region" description="Helical" evidence="10">
    <location>
        <begin position="640"/>
        <end position="660"/>
    </location>
</feature>
<comment type="caution">
    <text evidence="11">The sequence shown here is derived from an EMBL/GenBank/DDBJ whole genome shotgun (WGS) entry which is preliminary data.</text>
</comment>
<evidence type="ECO:0000256" key="4">
    <source>
        <dbReference type="ARBA" id="ARBA00022692"/>
    </source>
</evidence>
<dbReference type="PANTHER" id="PTHR22601">
    <property type="entry name" value="ISP4 LIKE PROTEIN"/>
    <property type="match status" value="1"/>
</dbReference>
<feature type="transmembrane region" description="Helical" evidence="10">
    <location>
        <begin position="122"/>
        <end position="144"/>
    </location>
</feature>
<evidence type="ECO:0000256" key="3">
    <source>
        <dbReference type="ARBA" id="ARBA00022448"/>
    </source>
</evidence>
<keyword evidence="3" id="KW-0813">Transport</keyword>
<feature type="transmembrane region" description="Helical" evidence="10">
    <location>
        <begin position="335"/>
        <end position="358"/>
    </location>
</feature>
<dbReference type="Pfam" id="PF03169">
    <property type="entry name" value="OPT"/>
    <property type="match status" value="1"/>
</dbReference>
<protein>
    <recommendedName>
        <fullName evidence="13">Oligopeptide transporter</fullName>
    </recommendedName>
</protein>
<dbReference type="GO" id="GO:0016020">
    <property type="term" value="C:membrane"/>
    <property type="evidence" value="ECO:0007669"/>
    <property type="project" value="UniProtKB-SubCell"/>
</dbReference>
<evidence type="ECO:0000256" key="5">
    <source>
        <dbReference type="ARBA" id="ARBA00022856"/>
    </source>
</evidence>
<dbReference type="EMBL" id="JANBUM010000003">
    <property type="protein sequence ID" value="KAJ2788201.1"/>
    <property type="molecule type" value="Genomic_DNA"/>
</dbReference>
<evidence type="ECO:0000256" key="7">
    <source>
        <dbReference type="ARBA" id="ARBA00022989"/>
    </source>
</evidence>
<evidence type="ECO:0000256" key="9">
    <source>
        <dbReference type="SAM" id="MobiDB-lite"/>
    </source>
</evidence>
<evidence type="ECO:0000313" key="11">
    <source>
        <dbReference type="EMBL" id="KAJ2788201.1"/>
    </source>
</evidence>
<reference evidence="11" key="1">
    <citation type="submission" date="2022-07" db="EMBL/GenBank/DDBJ databases">
        <title>Phylogenomic reconstructions and comparative analyses of Kickxellomycotina fungi.</title>
        <authorList>
            <person name="Reynolds N.K."/>
            <person name="Stajich J.E."/>
            <person name="Barry K."/>
            <person name="Grigoriev I.V."/>
            <person name="Crous P."/>
            <person name="Smith M.E."/>
        </authorList>
    </citation>
    <scope>NUCLEOTIDE SEQUENCE</scope>
    <source>
        <strain evidence="11">BCRC 34489</strain>
    </source>
</reference>
<gene>
    <name evidence="11" type="ORF">GGI15_000006</name>
</gene>
<accession>A0A9W8HKS0</accession>
<evidence type="ECO:0008006" key="13">
    <source>
        <dbReference type="Google" id="ProtNLM"/>
    </source>
</evidence>
<organism evidence="11 12">
    <name type="scientific">Coemansia interrupta</name>
    <dbReference type="NCBI Taxonomy" id="1126814"/>
    <lineage>
        <taxon>Eukaryota</taxon>
        <taxon>Fungi</taxon>
        <taxon>Fungi incertae sedis</taxon>
        <taxon>Zoopagomycota</taxon>
        <taxon>Kickxellomycotina</taxon>
        <taxon>Kickxellomycetes</taxon>
        <taxon>Kickxellales</taxon>
        <taxon>Kickxellaceae</taxon>
        <taxon>Coemansia</taxon>
    </lineage>
</organism>
<evidence type="ECO:0000256" key="2">
    <source>
        <dbReference type="ARBA" id="ARBA00008807"/>
    </source>
</evidence>
<name>A0A9W8HKS0_9FUNG</name>
<feature type="transmembrane region" description="Helical" evidence="10">
    <location>
        <begin position="98"/>
        <end position="116"/>
    </location>
</feature>
<feature type="transmembrane region" description="Helical" evidence="10">
    <location>
        <begin position="718"/>
        <end position="740"/>
    </location>
</feature>
<feature type="transmembrane region" description="Helical" evidence="10">
    <location>
        <begin position="200"/>
        <end position="219"/>
    </location>
</feature>
<dbReference type="NCBIfam" id="TIGR00728">
    <property type="entry name" value="OPT_sfam"/>
    <property type="match status" value="1"/>
</dbReference>
<comment type="subcellular location">
    <subcellularLocation>
        <location evidence="1">Membrane</location>
        <topology evidence="1">Multi-pass membrane protein</topology>
    </subcellularLocation>
</comment>
<keyword evidence="8 10" id="KW-0472">Membrane</keyword>
<feature type="transmembrane region" description="Helical" evidence="10">
    <location>
        <begin position="412"/>
        <end position="433"/>
    </location>
</feature>
<feature type="transmembrane region" description="Helical" evidence="10">
    <location>
        <begin position="689"/>
        <end position="706"/>
    </location>
</feature>
<evidence type="ECO:0000256" key="10">
    <source>
        <dbReference type="SAM" id="Phobius"/>
    </source>
</evidence>
<dbReference type="InterPro" id="IPR004648">
    <property type="entry name" value="Oligpept_transpt"/>
</dbReference>
<dbReference type="GO" id="GO:0035673">
    <property type="term" value="F:oligopeptide transmembrane transporter activity"/>
    <property type="evidence" value="ECO:0007669"/>
    <property type="project" value="InterPro"/>
</dbReference>
<evidence type="ECO:0000313" key="12">
    <source>
        <dbReference type="Proteomes" id="UP001140172"/>
    </source>
</evidence>
<dbReference type="AlphaFoldDB" id="A0A9W8HKS0"/>
<feature type="transmembrane region" description="Helical" evidence="10">
    <location>
        <begin position="608"/>
        <end position="628"/>
    </location>
</feature>
<feature type="transmembrane region" description="Helical" evidence="10">
    <location>
        <begin position="225"/>
        <end position="244"/>
    </location>
</feature>
<feature type="transmembrane region" description="Helical" evidence="10">
    <location>
        <begin position="573"/>
        <end position="596"/>
    </location>
</feature>
<comment type="similarity">
    <text evidence="2">Belongs to the oligopeptide OPT transporter family.</text>
</comment>
<evidence type="ECO:0000256" key="8">
    <source>
        <dbReference type="ARBA" id="ARBA00023136"/>
    </source>
</evidence>
<keyword evidence="4 10" id="KW-0812">Transmembrane</keyword>
<evidence type="ECO:0000256" key="6">
    <source>
        <dbReference type="ARBA" id="ARBA00022927"/>
    </source>
</evidence>
<dbReference type="InterPro" id="IPR004813">
    <property type="entry name" value="OPT"/>
</dbReference>